<dbReference type="EMBL" id="CAJNOV010017015">
    <property type="protein sequence ID" value="CAF1598802.1"/>
    <property type="molecule type" value="Genomic_DNA"/>
</dbReference>
<comment type="caution">
    <text evidence="4">The sequence shown here is derived from an EMBL/GenBank/DDBJ whole genome shotgun (WGS) entry which is preliminary data.</text>
</comment>
<protein>
    <recommendedName>
        <fullName evidence="2">FBA domain-containing protein</fullName>
    </recommendedName>
</protein>
<dbReference type="GO" id="GO:0031146">
    <property type="term" value="P:SCF-dependent proteasomal ubiquitin-dependent protein catabolic process"/>
    <property type="evidence" value="ECO:0007669"/>
    <property type="project" value="TreeGrafter"/>
</dbReference>
<evidence type="ECO:0000256" key="1">
    <source>
        <dbReference type="SAM" id="MobiDB-lite"/>
    </source>
</evidence>
<proteinExistence type="predicted"/>
<dbReference type="Proteomes" id="UP000663855">
    <property type="component" value="Unassembled WGS sequence"/>
</dbReference>
<dbReference type="Gene3D" id="1.20.1280.50">
    <property type="match status" value="1"/>
</dbReference>
<accession>A0A816AKR2</accession>
<feature type="region of interest" description="Disordered" evidence="1">
    <location>
        <begin position="294"/>
        <end position="318"/>
    </location>
</feature>
<dbReference type="GO" id="GO:0036503">
    <property type="term" value="P:ERAD pathway"/>
    <property type="evidence" value="ECO:0007669"/>
    <property type="project" value="TreeGrafter"/>
</dbReference>
<gene>
    <name evidence="4" type="ORF">CJN711_LOCUS34898</name>
    <name evidence="3" type="ORF">KQP761_LOCUS21406</name>
</gene>
<dbReference type="Proteomes" id="UP000663834">
    <property type="component" value="Unassembled WGS sequence"/>
</dbReference>
<dbReference type="InterPro" id="IPR007397">
    <property type="entry name" value="F-box-assoc_dom"/>
</dbReference>
<evidence type="ECO:0000313" key="3">
    <source>
        <dbReference type="EMBL" id="CAF1593045.1"/>
    </source>
</evidence>
<dbReference type="PROSITE" id="PS51114">
    <property type="entry name" value="FBA"/>
    <property type="match status" value="1"/>
</dbReference>
<evidence type="ECO:0000313" key="5">
    <source>
        <dbReference type="Proteomes" id="UP000663855"/>
    </source>
</evidence>
<dbReference type="Gene3D" id="2.60.120.260">
    <property type="entry name" value="Galactose-binding domain-like"/>
    <property type="match status" value="1"/>
</dbReference>
<reference evidence="4" key="1">
    <citation type="submission" date="2021-02" db="EMBL/GenBank/DDBJ databases">
        <authorList>
            <person name="Nowell W R."/>
        </authorList>
    </citation>
    <scope>NUCLEOTIDE SEQUENCE</scope>
</reference>
<organism evidence="4 5">
    <name type="scientific">Rotaria magnacalcarata</name>
    <dbReference type="NCBI Taxonomy" id="392030"/>
    <lineage>
        <taxon>Eukaryota</taxon>
        <taxon>Metazoa</taxon>
        <taxon>Spiralia</taxon>
        <taxon>Gnathifera</taxon>
        <taxon>Rotifera</taxon>
        <taxon>Eurotatoria</taxon>
        <taxon>Bdelloidea</taxon>
        <taxon>Philodinida</taxon>
        <taxon>Philodinidae</taxon>
        <taxon>Rotaria</taxon>
    </lineage>
</organism>
<sequence length="338" mass="39930">MASDMSYFDRLPNELLEQIFLSLCHLPPVTKTNHVPITLHSLYFDYSIQQPLLKQTHTDLLSISLVCRRFYQILKSPAFWQQKCLHDYVLLPTQHFPSSFTPYEKLYINNPFHPSFNLIKENKWTKSQNTNSQVEFIPRGSNRLYDEFNRLSICRVTSYTWGKFIQRDIQLLSNKLSWNDIACLHPIIEFSVCVAPRWDCASECRICLIFSDEHRWECERTFPQWNDSKWHRLTYLYRHYEHFPTSVTVHLSGKDRQGWAGFYGAKFAQTRIRLLFDTDENESNQENETIIEPQIETEINQDPQPEPVPDNLPIDDGVVHQNSTTLYSSFNESDSDFD</sequence>
<name>A0A816AKR2_9BILA</name>
<dbReference type="Pfam" id="PF04300">
    <property type="entry name" value="FBA"/>
    <property type="match status" value="1"/>
</dbReference>
<dbReference type="OrthoDB" id="1107553at2759"/>
<dbReference type="GO" id="GO:0006516">
    <property type="term" value="P:glycoprotein catabolic process"/>
    <property type="evidence" value="ECO:0007669"/>
    <property type="project" value="TreeGrafter"/>
</dbReference>
<dbReference type="Pfam" id="PF12937">
    <property type="entry name" value="F-box-like"/>
    <property type="match status" value="1"/>
</dbReference>
<dbReference type="InterPro" id="IPR008979">
    <property type="entry name" value="Galactose-bd-like_sf"/>
</dbReference>
<evidence type="ECO:0000259" key="2">
    <source>
        <dbReference type="PROSITE" id="PS51114"/>
    </source>
</evidence>
<dbReference type="SUPFAM" id="SSF49785">
    <property type="entry name" value="Galactose-binding domain-like"/>
    <property type="match status" value="1"/>
</dbReference>
<dbReference type="GO" id="GO:0005737">
    <property type="term" value="C:cytoplasm"/>
    <property type="evidence" value="ECO:0007669"/>
    <property type="project" value="TreeGrafter"/>
</dbReference>
<dbReference type="PANTHER" id="PTHR12125:SF5">
    <property type="entry name" value="F-BOX DOMAIN-CONTAINING PROTEIN"/>
    <property type="match status" value="1"/>
</dbReference>
<evidence type="ECO:0000313" key="4">
    <source>
        <dbReference type="EMBL" id="CAF1598802.1"/>
    </source>
</evidence>
<dbReference type="InterPro" id="IPR039752">
    <property type="entry name" value="F-box_only"/>
</dbReference>
<dbReference type="InterPro" id="IPR001810">
    <property type="entry name" value="F-box_dom"/>
</dbReference>
<dbReference type="SMART" id="SM01198">
    <property type="entry name" value="FBA"/>
    <property type="match status" value="1"/>
</dbReference>
<dbReference type="AlphaFoldDB" id="A0A816AKR2"/>
<dbReference type="InterPro" id="IPR036047">
    <property type="entry name" value="F-box-like_dom_sf"/>
</dbReference>
<dbReference type="PANTHER" id="PTHR12125">
    <property type="entry name" value="F-BOX ONLY PROTEIN 6-LIKE PROTEIN"/>
    <property type="match status" value="1"/>
</dbReference>
<dbReference type="GO" id="GO:0019005">
    <property type="term" value="C:SCF ubiquitin ligase complex"/>
    <property type="evidence" value="ECO:0007669"/>
    <property type="project" value="TreeGrafter"/>
</dbReference>
<dbReference type="EMBL" id="CAJNOW010011089">
    <property type="protein sequence ID" value="CAF1593045.1"/>
    <property type="molecule type" value="Genomic_DNA"/>
</dbReference>
<dbReference type="GO" id="GO:0061630">
    <property type="term" value="F:ubiquitin protein ligase activity"/>
    <property type="evidence" value="ECO:0007669"/>
    <property type="project" value="TreeGrafter"/>
</dbReference>
<feature type="domain" description="FBA" evidence="2">
    <location>
        <begin position="100"/>
        <end position="276"/>
    </location>
</feature>
<dbReference type="SUPFAM" id="SSF81383">
    <property type="entry name" value="F-box domain"/>
    <property type="match status" value="1"/>
</dbReference>